<sequence length="445" mass="50673">MKDKKVSIILSLIFPGLGHFYIGKFFDGVIFLLGTGVLWFAIFYRSTLLLYFNNSRSYLVWGALLFIYLYSVVDVLVKTKKAVAGLSAKPLFIAGAMIIAVWVLYVGLGRGIIPNQWEYQKDQDHLLRVMKTQLPTEAMAEVKYPIQGYRIPGLGGYCWLESSAGLIKYLEPDIDFDTFVFYARPTLMMAGRNKNERWGPGINQIHAFAELGYTAFRGSINPTHLPQSVFPDIDPQNLVYFKSAAEELAFMKKLISAEVIPTIVYAGDFSTIVGYNQEGLWIVKSDPSQTDKPGRNFMTYPVVFEPTYITYQQLFKNWDVDYQFFWFEKTGQRKPIEEIYAENKKNAAEAPQNLRLIIDYLEAGGQLLDFTAVDIPSPIVLYRYFQKKGNMDIANQYLEMAKILDASRASLGPSPSSSSSDNREFYLKNLTEILPLVEKIATMWP</sequence>
<comment type="caution">
    <text evidence="2">The sequence shown here is derived from an EMBL/GenBank/DDBJ whole genome shotgun (WGS) entry which is preliminary data.</text>
</comment>
<dbReference type="EMBL" id="MHKL01000035">
    <property type="protein sequence ID" value="OGY88885.1"/>
    <property type="molecule type" value="Genomic_DNA"/>
</dbReference>
<dbReference type="STRING" id="1798550.A2927_02005"/>
<name>A0A1G2BIH4_9BACT</name>
<proteinExistence type="predicted"/>
<accession>A0A1G2BIH4</accession>
<keyword evidence="1" id="KW-0472">Membrane</keyword>
<evidence type="ECO:0000256" key="1">
    <source>
        <dbReference type="SAM" id="Phobius"/>
    </source>
</evidence>
<reference evidence="2 3" key="1">
    <citation type="journal article" date="2016" name="Nat. Commun.">
        <title>Thousands of microbial genomes shed light on interconnected biogeochemical processes in an aquifer system.</title>
        <authorList>
            <person name="Anantharaman K."/>
            <person name="Brown C.T."/>
            <person name="Hug L.A."/>
            <person name="Sharon I."/>
            <person name="Castelle C.J."/>
            <person name="Probst A.J."/>
            <person name="Thomas B.C."/>
            <person name="Singh A."/>
            <person name="Wilkins M.J."/>
            <person name="Karaoz U."/>
            <person name="Brodie E.L."/>
            <person name="Williams K.H."/>
            <person name="Hubbard S.S."/>
            <person name="Banfield J.F."/>
        </authorList>
    </citation>
    <scope>NUCLEOTIDE SEQUENCE [LARGE SCALE GENOMIC DNA]</scope>
</reference>
<evidence type="ECO:0000313" key="2">
    <source>
        <dbReference type="EMBL" id="OGY88885.1"/>
    </source>
</evidence>
<organism evidence="2 3">
    <name type="scientific">Candidatus Komeilibacteria bacterium RIFCSPLOWO2_01_FULL_45_10</name>
    <dbReference type="NCBI Taxonomy" id="1798550"/>
    <lineage>
        <taxon>Bacteria</taxon>
        <taxon>Candidatus Komeiliibacteriota</taxon>
    </lineage>
</organism>
<keyword evidence="1" id="KW-0812">Transmembrane</keyword>
<evidence type="ECO:0000313" key="3">
    <source>
        <dbReference type="Proteomes" id="UP000178849"/>
    </source>
</evidence>
<feature type="transmembrane region" description="Helical" evidence="1">
    <location>
        <begin position="29"/>
        <end position="52"/>
    </location>
</feature>
<gene>
    <name evidence="2" type="ORF">A2927_02005</name>
</gene>
<keyword evidence="1" id="KW-1133">Transmembrane helix</keyword>
<protein>
    <submittedName>
        <fullName evidence="2">Uncharacterized protein</fullName>
    </submittedName>
</protein>
<feature type="transmembrane region" description="Helical" evidence="1">
    <location>
        <begin position="89"/>
        <end position="108"/>
    </location>
</feature>
<dbReference type="Proteomes" id="UP000178849">
    <property type="component" value="Unassembled WGS sequence"/>
</dbReference>
<dbReference type="AlphaFoldDB" id="A0A1G2BIH4"/>
<feature type="transmembrane region" description="Helical" evidence="1">
    <location>
        <begin position="58"/>
        <end position="77"/>
    </location>
</feature>